<protein>
    <submittedName>
        <fullName evidence="1">Uncharacterized protein</fullName>
    </submittedName>
</protein>
<proteinExistence type="predicted"/>
<dbReference type="HOGENOM" id="CLU_2236960_0_0_1"/>
<gene>
    <name evidence="1" type="ORF">TRIATDRAFT_159036</name>
</gene>
<dbReference type="EMBL" id="ABDG02000027">
    <property type="protein sequence ID" value="EHK42328.1"/>
    <property type="molecule type" value="Genomic_DNA"/>
</dbReference>
<dbReference type="Proteomes" id="UP000005426">
    <property type="component" value="Unassembled WGS sequence"/>
</dbReference>
<evidence type="ECO:0000313" key="2">
    <source>
        <dbReference type="Proteomes" id="UP000005426"/>
    </source>
</evidence>
<name>G9P7H0_HYPAI</name>
<keyword evidence="2" id="KW-1185">Reference proteome</keyword>
<comment type="caution">
    <text evidence="1">The sequence shown here is derived from an EMBL/GenBank/DDBJ whole genome shotgun (WGS) entry which is preliminary data.</text>
</comment>
<organism evidence="1 2">
    <name type="scientific">Hypocrea atroviridis (strain ATCC 20476 / IMI 206040)</name>
    <name type="common">Trichoderma atroviride</name>
    <dbReference type="NCBI Taxonomy" id="452589"/>
    <lineage>
        <taxon>Eukaryota</taxon>
        <taxon>Fungi</taxon>
        <taxon>Dikarya</taxon>
        <taxon>Ascomycota</taxon>
        <taxon>Pezizomycotina</taxon>
        <taxon>Sordariomycetes</taxon>
        <taxon>Hypocreomycetidae</taxon>
        <taxon>Hypocreales</taxon>
        <taxon>Hypocreaceae</taxon>
        <taxon>Trichoderma</taxon>
    </lineage>
</organism>
<dbReference type="AlphaFoldDB" id="G9P7H0"/>
<accession>G9P7H0</accession>
<sequence>MTWGAFLAAKAPLWQGRQTFAIVDPPSSLAPPLRRLAVCFFLRRAASAGPDLCSCCPPRASDSSAAGAGSRAAASIPSSWPLVLPTPPALTHSLYRTVLTHCSDV</sequence>
<reference evidence="1 2" key="1">
    <citation type="journal article" date="2011" name="Genome Biol.">
        <title>Comparative genome sequence analysis underscores mycoparasitism as the ancestral life style of Trichoderma.</title>
        <authorList>
            <person name="Kubicek C.P."/>
            <person name="Herrera-Estrella A."/>
            <person name="Seidl-Seiboth V."/>
            <person name="Martinez D.A."/>
            <person name="Druzhinina I.S."/>
            <person name="Thon M."/>
            <person name="Zeilinger S."/>
            <person name="Casas-Flores S."/>
            <person name="Horwitz B.A."/>
            <person name="Mukherjee P.K."/>
            <person name="Mukherjee M."/>
            <person name="Kredics L."/>
            <person name="Alcaraz L.D."/>
            <person name="Aerts A."/>
            <person name="Antal Z."/>
            <person name="Atanasova L."/>
            <person name="Cervantes-Badillo M.G."/>
            <person name="Challacombe J."/>
            <person name="Chertkov O."/>
            <person name="McCluskey K."/>
            <person name="Coulpier F."/>
            <person name="Deshpande N."/>
            <person name="von Doehren H."/>
            <person name="Ebbole D.J."/>
            <person name="Esquivel-Naranjo E.U."/>
            <person name="Fekete E."/>
            <person name="Flipphi M."/>
            <person name="Glaser F."/>
            <person name="Gomez-Rodriguez E.Y."/>
            <person name="Gruber S."/>
            <person name="Han C."/>
            <person name="Henrissat B."/>
            <person name="Hermosa R."/>
            <person name="Hernandez-Onate M."/>
            <person name="Karaffa L."/>
            <person name="Kosti I."/>
            <person name="Le Crom S."/>
            <person name="Lindquist E."/>
            <person name="Lucas S."/>
            <person name="Luebeck M."/>
            <person name="Luebeck P.S."/>
            <person name="Margeot A."/>
            <person name="Metz B."/>
            <person name="Misra M."/>
            <person name="Nevalainen H."/>
            <person name="Omann M."/>
            <person name="Packer N."/>
            <person name="Perrone G."/>
            <person name="Uresti-Rivera E.E."/>
            <person name="Salamov A."/>
            <person name="Schmoll M."/>
            <person name="Seiboth B."/>
            <person name="Shapiro H."/>
            <person name="Sukno S."/>
            <person name="Tamayo-Ramos J.A."/>
            <person name="Tisch D."/>
            <person name="Wiest A."/>
            <person name="Wilkinson H.H."/>
            <person name="Zhang M."/>
            <person name="Coutinho P.M."/>
            <person name="Kenerley C.M."/>
            <person name="Monte E."/>
            <person name="Baker S.E."/>
            <person name="Grigoriev I.V."/>
        </authorList>
    </citation>
    <scope>NUCLEOTIDE SEQUENCE [LARGE SCALE GENOMIC DNA]</scope>
    <source>
        <strain evidence="2">ATCC 20476 / IMI 206040</strain>
    </source>
</reference>
<evidence type="ECO:0000313" key="1">
    <source>
        <dbReference type="EMBL" id="EHK42328.1"/>
    </source>
</evidence>